<dbReference type="EC" id="3.1.-.-" evidence="10"/>
<evidence type="ECO:0000256" key="8">
    <source>
        <dbReference type="ARBA" id="ARBA00023211"/>
    </source>
</evidence>
<dbReference type="InterPro" id="IPR027617">
    <property type="entry name" value="Cas1_PREFRAN"/>
</dbReference>
<dbReference type="Gene3D" id="3.100.10.20">
    <property type="entry name" value="CRISPR-associated endonuclease Cas1, N-terminal domain"/>
    <property type="match status" value="1"/>
</dbReference>
<dbReference type="HAMAP" id="MF_01470">
    <property type="entry name" value="Cas1"/>
    <property type="match status" value="1"/>
</dbReference>
<comment type="cofactor">
    <cofactor evidence="10">
        <name>Mg(2+)</name>
        <dbReference type="ChEBI" id="CHEBI:18420"/>
    </cofactor>
    <cofactor evidence="10">
        <name>Mn(2+)</name>
        <dbReference type="ChEBI" id="CHEBI:29035"/>
    </cofactor>
</comment>
<dbReference type="InterPro" id="IPR042206">
    <property type="entry name" value="CRISPR-assoc_Cas1_C"/>
</dbReference>
<dbReference type="GO" id="GO:0004520">
    <property type="term" value="F:DNA endonuclease activity"/>
    <property type="evidence" value="ECO:0007669"/>
    <property type="project" value="InterPro"/>
</dbReference>
<feature type="binding site" evidence="10">
    <location>
        <position position="226"/>
    </location>
    <ligand>
        <name>Mn(2+)</name>
        <dbReference type="ChEBI" id="CHEBI:29035"/>
    </ligand>
</feature>
<dbReference type="PANTHER" id="PTHR34353">
    <property type="entry name" value="CRISPR-ASSOCIATED ENDONUCLEASE CAS1 1"/>
    <property type="match status" value="1"/>
</dbReference>
<protein>
    <recommendedName>
        <fullName evidence="10">CRISPR-associated endonuclease Cas1</fullName>
        <ecNumber evidence="10">3.1.-.-</ecNumber>
    </recommendedName>
</protein>
<sequence>MISMPDFKEKQILFVNTEWGKPSHLRYSNDNIVFEQDGKVINRASVHKVFAVFICGDLSFTTNFIKKSREFGVSVFLLKHNFEMYGGLFTTAEGHYLLRSKQYHQTDDEQLIMAKKLVTNKIKNQTNVITSGADLETKIIWQKKIKTFLDQIDAVTNCKVLLGIEGNYSKEYFGKQFANIDWRRRAPRTKEDINNLLLDIGYTLLFNLTDSLLRLHGFDTYKGFYHTLFFQRRSLACDVMEPLRPIIDRKIVKMFNLKQISTKDFIVENGAFVLPFEFYPKYVGNFLQSLMDEKEEIFAYIHGFYQHMMNPVKYPFPNFNLK</sequence>
<dbReference type="EMBL" id="PFHR01000199">
    <property type="protein sequence ID" value="PIW96676.1"/>
    <property type="molecule type" value="Genomic_DNA"/>
</dbReference>
<keyword evidence="8 10" id="KW-0464">Manganese</keyword>
<name>A0A2M7IMU4_9BACT</name>
<evidence type="ECO:0000256" key="7">
    <source>
        <dbReference type="ARBA" id="ARBA00023125"/>
    </source>
</evidence>
<proteinExistence type="inferred from homology"/>
<dbReference type="PANTHER" id="PTHR34353:SF2">
    <property type="entry name" value="CRISPR-ASSOCIATED ENDONUCLEASE CAS1 1"/>
    <property type="match status" value="1"/>
</dbReference>
<dbReference type="GO" id="GO:0046872">
    <property type="term" value="F:metal ion binding"/>
    <property type="evidence" value="ECO:0007669"/>
    <property type="project" value="UniProtKB-UniRule"/>
</dbReference>
<keyword evidence="5 10" id="KW-0460">Magnesium</keyword>
<evidence type="ECO:0000256" key="10">
    <source>
        <dbReference type="HAMAP-Rule" id="MF_01470"/>
    </source>
</evidence>
<dbReference type="GO" id="GO:0043571">
    <property type="term" value="P:maintenance of CRISPR repeat elements"/>
    <property type="evidence" value="ECO:0007669"/>
    <property type="project" value="UniProtKB-UniRule"/>
</dbReference>
<comment type="similarity">
    <text evidence="10">Belongs to the CRISPR-associated endonuclease Cas1 family.</text>
</comment>
<dbReference type="NCBIfam" id="TIGR04329">
    <property type="entry name" value="cas1_PREFRAN"/>
    <property type="match status" value="1"/>
</dbReference>
<evidence type="ECO:0000256" key="5">
    <source>
        <dbReference type="ARBA" id="ARBA00022842"/>
    </source>
</evidence>
<comment type="function">
    <text evidence="10">CRISPR (clustered regularly interspaced short palindromic repeat), is an adaptive immune system that provides protection against mobile genetic elements (viruses, transposable elements and conjugative plasmids). CRISPR clusters contain spacers, sequences complementary to antecedent mobile elements, and target invading nucleic acids. CRISPR clusters are transcribed and processed into CRISPR RNA (crRNA). Acts as a dsDNA endonuclease. Involved in the integration of spacer DNA into the CRISPR cassette.</text>
</comment>
<keyword evidence="1 10" id="KW-0540">Nuclease</keyword>
<evidence type="ECO:0000256" key="1">
    <source>
        <dbReference type="ARBA" id="ARBA00022722"/>
    </source>
</evidence>
<gene>
    <name evidence="10" type="primary">cas1</name>
    <name evidence="11" type="ORF">COZ82_03745</name>
</gene>
<evidence type="ECO:0000313" key="11">
    <source>
        <dbReference type="EMBL" id="PIW96676.1"/>
    </source>
</evidence>
<evidence type="ECO:0000313" key="12">
    <source>
        <dbReference type="Proteomes" id="UP000230837"/>
    </source>
</evidence>
<dbReference type="AlphaFoldDB" id="A0A2M7IMU4"/>
<dbReference type="Pfam" id="PF01867">
    <property type="entry name" value="Cas_Cas1"/>
    <property type="match status" value="1"/>
</dbReference>
<accession>A0A2M7IMU4</accession>
<dbReference type="GO" id="GO:0003677">
    <property type="term" value="F:DNA binding"/>
    <property type="evidence" value="ECO:0007669"/>
    <property type="project" value="UniProtKB-KW"/>
</dbReference>
<dbReference type="InterPro" id="IPR002729">
    <property type="entry name" value="CRISPR-assoc_Cas1"/>
</dbReference>
<dbReference type="InterPro" id="IPR042211">
    <property type="entry name" value="CRISPR-assoc_Cas1_N"/>
</dbReference>
<evidence type="ECO:0000256" key="2">
    <source>
        <dbReference type="ARBA" id="ARBA00022723"/>
    </source>
</evidence>
<dbReference type="CDD" id="cd09634">
    <property type="entry name" value="Cas1_I-II-III"/>
    <property type="match status" value="1"/>
</dbReference>
<keyword evidence="2 10" id="KW-0479">Metal-binding</keyword>
<dbReference type="Proteomes" id="UP000230837">
    <property type="component" value="Unassembled WGS sequence"/>
</dbReference>
<comment type="caution">
    <text evidence="11">The sequence shown here is derived from an EMBL/GenBank/DDBJ whole genome shotgun (WGS) entry which is preliminary data.</text>
</comment>
<dbReference type="InterPro" id="IPR050646">
    <property type="entry name" value="Cas1"/>
</dbReference>
<dbReference type="GO" id="GO:0016787">
    <property type="term" value="F:hydrolase activity"/>
    <property type="evidence" value="ECO:0007669"/>
    <property type="project" value="UniProtKB-KW"/>
</dbReference>
<evidence type="ECO:0000256" key="4">
    <source>
        <dbReference type="ARBA" id="ARBA00022801"/>
    </source>
</evidence>
<evidence type="ECO:0000256" key="3">
    <source>
        <dbReference type="ARBA" id="ARBA00022759"/>
    </source>
</evidence>
<organism evidence="11 12">
    <name type="scientific">Candidatus Kaiserbacteria bacterium CG_4_8_14_3_um_filter_38_9</name>
    <dbReference type="NCBI Taxonomy" id="1974599"/>
    <lineage>
        <taxon>Bacteria</taxon>
        <taxon>Candidatus Kaiseribacteriota</taxon>
    </lineage>
</organism>
<evidence type="ECO:0000256" key="9">
    <source>
        <dbReference type="ARBA" id="ARBA00038592"/>
    </source>
</evidence>
<feature type="binding site" evidence="10">
    <location>
        <position position="165"/>
    </location>
    <ligand>
        <name>Mn(2+)</name>
        <dbReference type="ChEBI" id="CHEBI:29035"/>
    </ligand>
</feature>
<keyword evidence="4 10" id="KW-0378">Hydrolase</keyword>
<reference evidence="12" key="1">
    <citation type="submission" date="2017-09" db="EMBL/GenBank/DDBJ databases">
        <title>Depth-based differentiation of microbial function through sediment-hosted aquifers and enrichment of novel symbionts in the deep terrestrial subsurface.</title>
        <authorList>
            <person name="Probst A.J."/>
            <person name="Ladd B."/>
            <person name="Jarett J.K."/>
            <person name="Geller-Mcgrath D.E."/>
            <person name="Sieber C.M.K."/>
            <person name="Emerson J.B."/>
            <person name="Anantharaman K."/>
            <person name="Thomas B.C."/>
            <person name="Malmstrom R."/>
            <person name="Stieglmeier M."/>
            <person name="Klingl A."/>
            <person name="Woyke T."/>
            <person name="Ryan C.M."/>
            <person name="Banfield J.F."/>
        </authorList>
    </citation>
    <scope>NUCLEOTIDE SEQUENCE [LARGE SCALE GENOMIC DNA]</scope>
</reference>
<feature type="binding site" evidence="10">
    <location>
        <position position="241"/>
    </location>
    <ligand>
        <name>Mn(2+)</name>
        <dbReference type="ChEBI" id="CHEBI:29035"/>
    </ligand>
</feature>
<keyword evidence="3 10" id="KW-0255">Endonuclease</keyword>
<keyword evidence="6 10" id="KW-0051">Antiviral defense</keyword>
<evidence type="ECO:0000256" key="6">
    <source>
        <dbReference type="ARBA" id="ARBA00023118"/>
    </source>
</evidence>
<comment type="subunit">
    <text evidence="9 10">Homodimer, forms a heterotetramer with a Cas2 homodimer.</text>
</comment>
<dbReference type="GO" id="GO:0051607">
    <property type="term" value="P:defense response to virus"/>
    <property type="evidence" value="ECO:0007669"/>
    <property type="project" value="UniProtKB-UniRule"/>
</dbReference>
<keyword evidence="7 10" id="KW-0238">DNA-binding</keyword>
<dbReference type="Gene3D" id="1.20.120.920">
    <property type="entry name" value="CRISPR-associated endonuclease Cas1, C-terminal domain"/>
    <property type="match status" value="1"/>
</dbReference>
<dbReference type="NCBIfam" id="TIGR00287">
    <property type="entry name" value="cas1"/>
    <property type="match status" value="1"/>
</dbReference>